<dbReference type="Proteomes" id="UP000198211">
    <property type="component" value="Unassembled WGS sequence"/>
</dbReference>
<protein>
    <submittedName>
        <fullName evidence="1">Uncharacterized protein</fullName>
    </submittedName>
</protein>
<sequence length="100" mass="11611">MVSVKNSFEPGLLDVWCDLKLKKNKNSVTDDRLMQEIQVIVSTVKNGPIHNIPEFFKQELRLDLKQSDVNEHILQYFRLFRQLIEEEGLEGCFEGSSSVQ</sequence>
<dbReference type="AlphaFoldDB" id="A0A225UDP1"/>
<proteinExistence type="predicted"/>
<dbReference type="EMBL" id="NBNE01020431">
    <property type="protein sequence ID" value="OWY91357.1"/>
    <property type="molecule type" value="Genomic_DNA"/>
</dbReference>
<evidence type="ECO:0000313" key="1">
    <source>
        <dbReference type="EMBL" id="OWY91357.1"/>
    </source>
</evidence>
<dbReference type="OrthoDB" id="120459at2759"/>
<feature type="non-terminal residue" evidence="1">
    <location>
        <position position="1"/>
    </location>
</feature>
<organism evidence="1 2">
    <name type="scientific">Phytophthora megakarya</name>
    <dbReference type="NCBI Taxonomy" id="4795"/>
    <lineage>
        <taxon>Eukaryota</taxon>
        <taxon>Sar</taxon>
        <taxon>Stramenopiles</taxon>
        <taxon>Oomycota</taxon>
        <taxon>Peronosporomycetes</taxon>
        <taxon>Peronosporales</taxon>
        <taxon>Peronosporaceae</taxon>
        <taxon>Phytophthora</taxon>
    </lineage>
</organism>
<keyword evidence="2" id="KW-1185">Reference proteome</keyword>
<gene>
    <name evidence="1" type="ORF">PHMEG_00040096</name>
</gene>
<comment type="caution">
    <text evidence="1">The sequence shown here is derived from an EMBL/GenBank/DDBJ whole genome shotgun (WGS) entry which is preliminary data.</text>
</comment>
<evidence type="ECO:0000313" key="2">
    <source>
        <dbReference type="Proteomes" id="UP000198211"/>
    </source>
</evidence>
<reference evidence="2" key="1">
    <citation type="submission" date="2017-03" db="EMBL/GenBank/DDBJ databases">
        <title>Phytopthora megakarya and P. palmivora, two closely related causual agents of cacao black pod achieved similar genome size and gene model numbers by different mechanisms.</title>
        <authorList>
            <person name="Ali S."/>
            <person name="Shao J."/>
            <person name="Larry D.J."/>
            <person name="Kronmiller B."/>
            <person name="Shen D."/>
            <person name="Strem M.D."/>
            <person name="Melnick R.L."/>
            <person name="Guiltinan M.J."/>
            <person name="Tyler B.M."/>
            <person name="Meinhardt L.W."/>
            <person name="Bailey B.A."/>
        </authorList>
    </citation>
    <scope>NUCLEOTIDE SEQUENCE [LARGE SCALE GENOMIC DNA]</scope>
    <source>
        <strain evidence="2">zdho120</strain>
    </source>
</reference>
<accession>A0A225UDP1</accession>
<name>A0A225UDP1_9STRA</name>